<dbReference type="Pfam" id="PF08534">
    <property type="entry name" value="Redoxin"/>
    <property type="match status" value="1"/>
</dbReference>
<evidence type="ECO:0000259" key="3">
    <source>
        <dbReference type="PROSITE" id="PS51352"/>
    </source>
</evidence>
<dbReference type="PROSITE" id="PS51352">
    <property type="entry name" value="THIOREDOXIN_2"/>
    <property type="match status" value="1"/>
</dbReference>
<dbReference type="SUPFAM" id="SSF52833">
    <property type="entry name" value="Thioredoxin-like"/>
    <property type="match status" value="1"/>
</dbReference>
<keyword evidence="2" id="KW-0732">Signal</keyword>
<sequence>MKTLGISLLFAASLPAFAQKMGDPVTIDAFGKSDWVQGEAPATWEPGKLYIIECWATWCGPCVAAIPHVDELYDKYYDQGLRVIGMNVWEDGKSKVVDFVKDKGEGMSYPVAYVGKGGTFEETWLKPAEVRGIPHAFVVQDGKVLFTCHPMQLSEEVIENLLKGGEVAETTVTNLMESRRKQEATGKVLQSIMQASAQKDAPALHDALEELRKIDPNHGFLATFGVDYQLLTEDWDGAASALSKDAEKEQPAISMMSIAKRLVELPESPNSLRSTVAELFTKQLEAKTVHPLQYTVLSKLEWAMGEKDAAKASAQKALDWTHTPEGAEIPSEPFEKLTKSLDEGVMPSDDQMQAWFQEATAKRQPTANG</sequence>
<proteinExistence type="predicted"/>
<evidence type="ECO:0000256" key="1">
    <source>
        <dbReference type="SAM" id="MobiDB-lite"/>
    </source>
</evidence>
<dbReference type="InterPro" id="IPR050553">
    <property type="entry name" value="Thioredoxin_ResA/DsbE_sf"/>
</dbReference>
<dbReference type="Gene3D" id="3.40.30.10">
    <property type="entry name" value="Glutaredoxin"/>
    <property type="match status" value="1"/>
</dbReference>
<feature type="domain" description="Thioredoxin" evidence="3">
    <location>
        <begin position="8"/>
        <end position="167"/>
    </location>
</feature>
<keyword evidence="5" id="KW-1185">Reference proteome</keyword>
<dbReference type="AlphaFoldDB" id="A0A840V5H1"/>
<dbReference type="RefSeq" id="WP_184019167.1">
    <property type="nucleotide sequence ID" value="NZ_JACHFD010000011.1"/>
</dbReference>
<dbReference type="Proteomes" id="UP000557717">
    <property type="component" value="Unassembled WGS sequence"/>
</dbReference>
<protein>
    <submittedName>
        <fullName evidence="4">Thiol-disulfide isomerase/thioredoxin</fullName>
    </submittedName>
</protein>
<dbReference type="PANTHER" id="PTHR42852:SF13">
    <property type="entry name" value="PROTEIN DIPZ"/>
    <property type="match status" value="1"/>
</dbReference>
<reference evidence="4 5" key="1">
    <citation type="submission" date="2020-08" db="EMBL/GenBank/DDBJ databases">
        <title>Genomic Encyclopedia of Type Strains, Phase IV (KMG-IV): sequencing the most valuable type-strain genomes for metagenomic binning, comparative biology and taxonomic classification.</title>
        <authorList>
            <person name="Goeker M."/>
        </authorList>
    </citation>
    <scope>NUCLEOTIDE SEQUENCE [LARGE SCALE GENOMIC DNA]</scope>
    <source>
        <strain evidence="4 5">YC6886</strain>
    </source>
</reference>
<dbReference type="GO" id="GO:0016491">
    <property type="term" value="F:oxidoreductase activity"/>
    <property type="evidence" value="ECO:0007669"/>
    <property type="project" value="InterPro"/>
</dbReference>
<keyword evidence="4" id="KW-0413">Isomerase</keyword>
<dbReference type="EMBL" id="JACHFD010000011">
    <property type="protein sequence ID" value="MBB5352276.1"/>
    <property type="molecule type" value="Genomic_DNA"/>
</dbReference>
<gene>
    <name evidence="4" type="ORF">HNR46_002519</name>
</gene>
<evidence type="ECO:0000256" key="2">
    <source>
        <dbReference type="SAM" id="SignalP"/>
    </source>
</evidence>
<dbReference type="PANTHER" id="PTHR42852">
    <property type="entry name" value="THIOL:DISULFIDE INTERCHANGE PROTEIN DSBE"/>
    <property type="match status" value="1"/>
</dbReference>
<dbReference type="InterPro" id="IPR036249">
    <property type="entry name" value="Thioredoxin-like_sf"/>
</dbReference>
<dbReference type="InterPro" id="IPR013766">
    <property type="entry name" value="Thioredoxin_domain"/>
</dbReference>
<accession>A0A840V5H1</accession>
<feature type="chain" id="PRO_5032541611" evidence="2">
    <location>
        <begin position="19"/>
        <end position="369"/>
    </location>
</feature>
<feature type="region of interest" description="Disordered" evidence="1">
    <location>
        <begin position="341"/>
        <end position="369"/>
    </location>
</feature>
<dbReference type="CDD" id="cd02966">
    <property type="entry name" value="TlpA_like_family"/>
    <property type="match status" value="1"/>
</dbReference>
<evidence type="ECO:0000313" key="4">
    <source>
        <dbReference type="EMBL" id="MBB5352276.1"/>
    </source>
</evidence>
<dbReference type="GO" id="GO:0016853">
    <property type="term" value="F:isomerase activity"/>
    <property type="evidence" value="ECO:0007669"/>
    <property type="project" value="UniProtKB-KW"/>
</dbReference>
<dbReference type="InterPro" id="IPR013740">
    <property type="entry name" value="Redoxin"/>
</dbReference>
<evidence type="ECO:0000313" key="5">
    <source>
        <dbReference type="Proteomes" id="UP000557717"/>
    </source>
</evidence>
<name>A0A840V5H1_9BACT</name>
<feature type="signal peptide" evidence="2">
    <location>
        <begin position="1"/>
        <end position="18"/>
    </location>
</feature>
<organism evidence="4 5">
    <name type="scientific">Haloferula luteola</name>
    <dbReference type="NCBI Taxonomy" id="595692"/>
    <lineage>
        <taxon>Bacteria</taxon>
        <taxon>Pseudomonadati</taxon>
        <taxon>Verrucomicrobiota</taxon>
        <taxon>Verrucomicrobiia</taxon>
        <taxon>Verrucomicrobiales</taxon>
        <taxon>Verrucomicrobiaceae</taxon>
        <taxon>Haloferula</taxon>
    </lineage>
</organism>
<comment type="caution">
    <text evidence="4">The sequence shown here is derived from an EMBL/GenBank/DDBJ whole genome shotgun (WGS) entry which is preliminary data.</text>
</comment>